<dbReference type="EMBL" id="FOMB01000008">
    <property type="protein sequence ID" value="SFC63069.1"/>
    <property type="molecule type" value="Genomic_DNA"/>
</dbReference>
<protein>
    <submittedName>
        <fullName evidence="1">Uncharacterized protein</fullName>
    </submittedName>
</protein>
<evidence type="ECO:0000313" key="1">
    <source>
        <dbReference type="EMBL" id="SFC63069.1"/>
    </source>
</evidence>
<dbReference type="AlphaFoldDB" id="A0A1I1KQL1"/>
<accession>A0A1I1KQL1</accession>
<dbReference type="Proteomes" id="UP000182258">
    <property type="component" value="Unassembled WGS sequence"/>
</dbReference>
<organism evidence="1 2">
    <name type="scientific">Devosia psychrophila</name>
    <dbReference type="NCBI Taxonomy" id="728005"/>
    <lineage>
        <taxon>Bacteria</taxon>
        <taxon>Pseudomonadati</taxon>
        <taxon>Pseudomonadota</taxon>
        <taxon>Alphaproteobacteria</taxon>
        <taxon>Hyphomicrobiales</taxon>
        <taxon>Devosiaceae</taxon>
        <taxon>Devosia</taxon>
    </lineage>
</organism>
<reference evidence="1 2" key="1">
    <citation type="submission" date="2016-10" db="EMBL/GenBank/DDBJ databases">
        <authorList>
            <person name="de Groot N.N."/>
        </authorList>
    </citation>
    <scope>NUCLEOTIDE SEQUENCE [LARGE SCALE GENOMIC DNA]</scope>
    <source>
        <strain evidence="1 2">CGMCC 1.10210</strain>
    </source>
</reference>
<proteinExistence type="predicted"/>
<name>A0A1I1KQL1_9HYPH</name>
<gene>
    <name evidence="1" type="ORF">SAMN04488059_1089</name>
</gene>
<evidence type="ECO:0000313" key="2">
    <source>
        <dbReference type="Proteomes" id="UP000182258"/>
    </source>
</evidence>
<sequence length="55" mass="5968">MRADRDPSSAYPISAGSIVFGVWPHAGSGIAYRLAKFTAPRYGVIALVATMFYFL</sequence>
<dbReference type="STRING" id="728005.SAMN04488059_1089"/>